<comment type="caution">
    <text evidence="3">The sequence shown here is derived from an EMBL/GenBank/DDBJ whole genome shotgun (WGS) entry which is preliminary data.</text>
</comment>
<dbReference type="EMBL" id="JBHLWO010000002">
    <property type="protein sequence ID" value="MFC0319442.1"/>
    <property type="molecule type" value="Genomic_DNA"/>
</dbReference>
<name>A0ABV6HKN3_9SPHI</name>
<accession>A0ABV6HKN3</accession>
<gene>
    <name evidence="3" type="ORF">ACFFI0_14070</name>
</gene>
<evidence type="ECO:0000313" key="4">
    <source>
        <dbReference type="Proteomes" id="UP001589774"/>
    </source>
</evidence>
<dbReference type="InterPro" id="IPR052698">
    <property type="entry name" value="MoCofactor_Util/Proc"/>
</dbReference>
<organism evidence="3 4">
    <name type="scientific">Olivibacter oleidegradans</name>
    <dbReference type="NCBI Taxonomy" id="760123"/>
    <lineage>
        <taxon>Bacteria</taxon>
        <taxon>Pseudomonadati</taxon>
        <taxon>Bacteroidota</taxon>
        <taxon>Sphingobacteriia</taxon>
        <taxon>Sphingobacteriales</taxon>
        <taxon>Sphingobacteriaceae</taxon>
        <taxon>Olivibacter</taxon>
    </lineage>
</organism>
<sequence>MKEIRQILRAYDIACQKGQRVALATVVHVDGSSYRGPGARMLVSEDGTLTGAISGGCLEGDALRKALMAIAEQRPLLATYDTSDDEDAIFGMGLGCNGIIRILIEPINTNDDANPIELLRKAADTREPSVIVTFFSLDDKWNPLQGTYLLMKNNKMVVKSGALPLSIDIFLHDINKTLEHKHTYLVKYNISTTSSNHKELTAIFEYLAPDISLVIAGAGNDVFPLIDMAEVLGWQITLIDGRPAYATASRFPSCHLIVADADKALHEVLLDDRTAVVLMTHNYQYDKSLLNSLLSENRVPYIGMLGPKKKKHSMLTELREAGAHWQEEALIHLYSPMGLNIGAETPEEIALSVIAEIKAIFARRDGGSLRDYPGKIHNRNDEIVISDNKQFIG</sequence>
<proteinExistence type="predicted"/>
<dbReference type="Pfam" id="PF13478">
    <property type="entry name" value="XdhC_C"/>
    <property type="match status" value="1"/>
</dbReference>
<evidence type="ECO:0000313" key="3">
    <source>
        <dbReference type="EMBL" id="MFC0319442.1"/>
    </source>
</evidence>
<protein>
    <submittedName>
        <fullName evidence="3">XdhC family protein</fullName>
    </submittedName>
</protein>
<dbReference type="RefSeq" id="WP_130855944.1">
    <property type="nucleotide sequence ID" value="NZ_JBHLWO010000002.1"/>
</dbReference>
<dbReference type="PANTHER" id="PTHR30388:SF6">
    <property type="entry name" value="XANTHINE DEHYDROGENASE SUBUNIT A-RELATED"/>
    <property type="match status" value="1"/>
</dbReference>
<dbReference type="Gene3D" id="3.40.50.720">
    <property type="entry name" value="NAD(P)-binding Rossmann-like Domain"/>
    <property type="match status" value="1"/>
</dbReference>
<feature type="domain" description="XdhC Rossmann" evidence="2">
    <location>
        <begin position="213"/>
        <end position="357"/>
    </location>
</feature>
<dbReference type="PANTHER" id="PTHR30388">
    <property type="entry name" value="ALDEHYDE OXIDOREDUCTASE MOLYBDENUM COFACTOR ASSEMBLY PROTEIN"/>
    <property type="match status" value="1"/>
</dbReference>
<feature type="domain" description="XdhC- CoxI" evidence="1">
    <location>
        <begin position="15"/>
        <end position="81"/>
    </location>
</feature>
<evidence type="ECO:0000259" key="2">
    <source>
        <dbReference type="Pfam" id="PF13478"/>
    </source>
</evidence>
<dbReference type="InterPro" id="IPR003777">
    <property type="entry name" value="XdhC_CoxI"/>
</dbReference>
<dbReference type="Pfam" id="PF02625">
    <property type="entry name" value="XdhC_CoxI"/>
    <property type="match status" value="1"/>
</dbReference>
<dbReference type="Proteomes" id="UP001589774">
    <property type="component" value="Unassembled WGS sequence"/>
</dbReference>
<reference evidence="3 4" key="1">
    <citation type="submission" date="2024-09" db="EMBL/GenBank/DDBJ databases">
        <authorList>
            <person name="Sun Q."/>
            <person name="Mori K."/>
        </authorList>
    </citation>
    <scope>NUCLEOTIDE SEQUENCE [LARGE SCALE GENOMIC DNA]</scope>
    <source>
        <strain evidence="3 4">CCM 7765</strain>
    </source>
</reference>
<evidence type="ECO:0000259" key="1">
    <source>
        <dbReference type="Pfam" id="PF02625"/>
    </source>
</evidence>
<dbReference type="InterPro" id="IPR027051">
    <property type="entry name" value="XdhC_Rossmann_dom"/>
</dbReference>
<keyword evidence="4" id="KW-1185">Reference proteome</keyword>